<feature type="transmembrane region" description="Helical" evidence="1">
    <location>
        <begin position="389"/>
        <end position="410"/>
    </location>
</feature>
<dbReference type="SUPFAM" id="SSF81321">
    <property type="entry name" value="Family A G protein-coupled receptor-like"/>
    <property type="match status" value="1"/>
</dbReference>
<keyword evidence="1" id="KW-0812">Transmembrane</keyword>
<feature type="transmembrane region" description="Helical" evidence="1">
    <location>
        <begin position="358"/>
        <end position="377"/>
    </location>
</feature>
<dbReference type="PANTHER" id="PTHR22941:SF26">
    <property type="entry name" value="SERPENTINE RECEPTOR, CLASS H"/>
    <property type="match status" value="1"/>
</dbReference>
<keyword evidence="3" id="KW-1185">Reference proteome</keyword>
<dbReference type="Proteomes" id="UP001177023">
    <property type="component" value="Unassembled WGS sequence"/>
</dbReference>
<keyword evidence="1" id="KW-0472">Membrane</keyword>
<dbReference type="EMBL" id="CATQJA010002659">
    <property type="protein sequence ID" value="CAJ0580072.1"/>
    <property type="molecule type" value="Genomic_DNA"/>
</dbReference>
<feature type="transmembrane region" description="Helical" evidence="1">
    <location>
        <begin position="166"/>
        <end position="190"/>
    </location>
</feature>
<feature type="non-terminal residue" evidence="2">
    <location>
        <position position="464"/>
    </location>
</feature>
<evidence type="ECO:0008006" key="4">
    <source>
        <dbReference type="Google" id="ProtNLM"/>
    </source>
</evidence>
<feature type="transmembrane region" description="Helical" evidence="1">
    <location>
        <begin position="120"/>
        <end position="146"/>
    </location>
</feature>
<gene>
    <name evidence="2" type="ORF">MSPICULIGERA_LOCUS18275</name>
</gene>
<dbReference type="Pfam" id="PF10318">
    <property type="entry name" value="7TM_GPCR_Srh"/>
    <property type="match status" value="3"/>
</dbReference>
<keyword evidence="1" id="KW-1133">Transmembrane helix</keyword>
<comment type="caution">
    <text evidence="2">The sequence shown here is derived from an EMBL/GenBank/DDBJ whole genome shotgun (WGS) entry which is preliminary data.</text>
</comment>
<feature type="transmembrane region" description="Helical" evidence="1">
    <location>
        <begin position="430"/>
        <end position="450"/>
    </location>
</feature>
<evidence type="ECO:0000313" key="2">
    <source>
        <dbReference type="EMBL" id="CAJ0580072.1"/>
    </source>
</evidence>
<evidence type="ECO:0000313" key="3">
    <source>
        <dbReference type="Proteomes" id="UP001177023"/>
    </source>
</evidence>
<organism evidence="2 3">
    <name type="scientific">Mesorhabditis spiculigera</name>
    <dbReference type="NCBI Taxonomy" id="96644"/>
    <lineage>
        <taxon>Eukaryota</taxon>
        <taxon>Metazoa</taxon>
        <taxon>Ecdysozoa</taxon>
        <taxon>Nematoda</taxon>
        <taxon>Chromadorea</taxon>
        <taxon>Rhabditida</taxon>
        <taxon>Rhabditina</taxon>
        <taxon>Rhabditomorpha</taxon>
        <taxon>Rhabditoidea</taxon>
        <taxon>Rhabditidae</taxon>
        <taxon>Mesorhabditinae</taxon>
        <taxon>Mesorhabditis</taxon>
    </lineage>
</organism>
<dbReference type="AlphaFoldDB" id="A0AA36D2U5"/>
<dbReference type="InterPro" id="IPR053220">
    <property type="entry name" value="Nematode_rcpt-like_serp_H"/>
</dbReference>
<dbReference type="InterPro" id="IPR019422">
    <property type="entry name" value="7TM_GPCR_serpentine_rcpt_Srh"/>
</dbReference>
<protein>
    <recommendedName>
        <fullName evidence="4">G protein-coupled receptor</fullName>
    </recommendedName>
</protein>
<accession>A0AA36D2U5</accession>
<feature type="transmembrane region" description="Helical" evidence="1">
    <location>
        <begin position="20"/>
        <end position="40"/>
    </location>
</feature>
<sequence>MPGVELLRYEEPVFYEATFRVASILGLFINIGTAVVIAVASPPSMRSYSYRFLWYQLRSTLLEVAIHVVEPQVFFPAPIIRMTGKKILRLFPEYASLSDLSGVFYCDPLQPMPWIGVAPIYYICFIAFHITAAFLSVTSFLMFHSFHILNRTTTISEKTRRMQKKLMVYLALQIGVPLATLVTPWCFFSYAVVTRTIVNPAIHNFFFMVDGLHGTMSSIAVITLTEPYRKYVFDKSAATLLTTFPEYQCLRAEADVFYCDALRAMPSVGIAPIYMICIMIVQLSLHCVILCLFFVCHSFYLLNRATAISERTRRMQKKIIRYLGIQVAVPLCTLVIPWCFYALIVVQRTIVSPSTNNFFLIVDGVHATMSSIAIIALTEPYRKYFIRKFRLSQIAVIQIALPFVTLIVPWGSYLLSVVVRWVVPPDWNNALMLLNSIHASASSSAILYLTEPYRKYLLEKIGIK</sequence>
<proteinExistence type="predicted"/>
<reference evidence="2" key="1">
    <citation type="submission" date="2023-06" db="EMBL/GenBank/DDBJ databases">
        <authorList>
            <person name="Delattre M."/>
        </authorList>
    </citation>
    <scope>NUCLEOTIDE SEQUENCE</scope>
    <source>
        <strain evidence="2">AF72</strain>
    </source>
</reference>
<feature type="transmembrane region" description="Helical" evidence="1">
    <location>
        <begin position="323"/>
        <end position="346"/>
    </location>
</feature>
<name>A0AA36D2U5_9BILA</name>
<evidence type="ECO:0000256" key="1">
    <source>
        <dbReference type="SAM" id="Phobius"/>
    </source>
</evidence>
<dbReference type="PANTHER" id="PTHR22941">
    <property type="entry name" value="SERPENTINE RECEPTOR"/>
    <property type="match status" value="1"/>
</dbReference>
<feature type="transmembrane region" description="Helical" evidence="1">
    <location>
        <begin position="273"/>
        <end position="302"/>
    </location>
</feature>